<dbReference type="Pfam" id="PF23835">
    <property type="entry name" value="DUF7205"/>
    <property type="match status" value="1"/>
</dbReference>
<accession>A0A7T2WZS4</accession>
<feature type="compositionally biased region" description="Basic and acidic residues" evidence="1">
    <location>
        <begin position="50"/>
        <end position="60"/>
    </location>
</feature>
<dbReference type="InterPro" id="IPR055629">
    <property type="entry name" value="DUF7205"/>
</dbReference>
<dbReference type="Proteomes" id="UP000594943">
    <property type="component" value="Chromosome 1"/>
</dbReference>
<accession>A0A7U4SST9</accession>
<proteinExistence type="predicted"/>
<name>A0A7U4SST9_9BURK</name>
<evidence type="ECO:0000313" key="2">
    <source>
        <dbReference type="EMBL" id="QPS45118.1"/>
    </source>
</evidence>
<dbReference type="EMBL" id="CP065686">
    <property type="protein sequence ID" value="QPS45118.1"/>
    <property type="molecule type" value="Genomic_DNA"/>
</dbReference>
<gene>
    <name evidence="2" type="ORF">I6G56_08715</name>
</gene>
<sequence length="69" mass="7676">MKDFLGREVKVGDTVAFAQTGYRNLLTGNVTKLSPKTALINVTGRKDWAGRPEQTRRESSHMVLIESKA</sequence>
<organism evidence="2 3">
    <name type="scientific">Burkholderia humptydooensis</name>
    <dbReference type="NCBI Taxonomy" id="430531"/>
    <lineage>
        <taxon>Bacteria</taxon>
        <taxon>Pseudomonadati</taxon>
        <taxon>Pseudomonadota</taxon>
        <taxon>Betaproteobacteria</taxon>
        <taxon>Burkholderiales</taxon>
        <taxon>Burkholderiaceae</taxon>
        <taxon>Burkholderia</taxon>
        <taxon>pseudomallei group</taxon>
    </lineage>
</organism>
<dbReference type="AlphaFoldDB" id="A0A7U4SST9"/>
<evidence type="ECO:0000256" key="1">
    <source>
        <dbReference type="SAM" id="MobiDB-lite"/>
    </source>
</evidence>
<reference evidence="2 3" key="1">
    <citation type="submission" date="2020-12" db="EMBL/GenBank/DDBJ databases">
        <title>FDA dAtabase for Regulatory Grade micrObial Sequences (FDA-ARGOS): Supporting development and validation of Infectious Disease Dx tests.</title>
        <authorList>
            <person name="Nelson B."/>
            <person name="Plummer A."/>
            <person name="Tallon L."/>
            <person name="Sadzewicz L."/>
            <person name="Zhao X."/>
            <person name="Boylan J."/>
            <person name="Ott S."/>
            <person name="Bowen H."/>
            <person name="Vavikolanu K."/>
            <person name="Mehta A."/>
            <person name="Aluvathingal J."/>
            <person name="Nadendla S."/>
            <person name="Myers T."/>
            <person name="Yan Y."/>
            <person name="Sichtig H."/>
        </authorList>
    </citation>
    <scope>NUCLEOTIDE SEQUENCE [LARGE SCALE GENOMIC DNA]</scope>
    <source>
        <strain evidence="2 3">FDAARGOS_899</strain>
    </source>
</reference>
<protein>
    <submittedName>
        <fullName evidence="2">Uncharacterized protein</fullName>
    </submittedName>
</protein>
<dbReference type="RefSeq" id="WP_006026380.1">
    <property type="nucleotide sequence ID" value="NZ_CP013380.1"/>
</dbReference>
<feature type="region of interest" description="Disordered" evidence="1">
    <location>
        <begin position="50"/>
        <end position="69"/>
    </location>
</feature>
<evidence type="ECO:0000313" key="3">
    <source>
        <dbReference type="Proteomes" id="UP000594943"/>
    </source>
</evidence>
<dbReference type="KEGG" id="bhg:I6G56_08715"/>